<evidence type="ECO:0000256" key="4">
    <source>
        <dbReference type="ARBA" id="ARBA00022679"/>
    </source>
</evidence>
<evidence type="ECO:0000313" key="10">
    <source>
        <dbReference type="EMBL" id="EHL79182.1"/>
    </source>
</evidence>
<dbReference type="SMART" id="SM01120">
    <property type="entry name" value="Dak2"/>
    <property type="match status" value="1"/>
</dbReference>
<evidence type="ECO:0000259" key="9">
    <source>
        <dbReference type="PROSITE" id="PS51480"/>
    </source>
</evidence>
<dbReference type="EC" id="2.7.1.121" evidence="3"/>
<evidence type="ECO:0000256" key="2">
    <source>
        <dbReference type="ARBA" id="ARBA00004745"/>
    </source>
</evidence>
<dbReference type="PANTHER" id="PTHR28629:SF4">
    <property type="entry name" value="TRIOKINASE_FMN CYCLASE"/>
    <property type="match status" value="1"/>
</dbReference>
<proteinExistence type="predicted"/>
<dbReference type="NCBIfam" id="TIGR02365">
    <property type="entry name" value="dha_L_ycgS"/>
    <property type="match status" value="1"/>
</dbReference>
<evidence type="ECO:0000256" key="7">
    <source>
        <dbReference type="ARBA" id="ARBA00046577"/>
    </source>
</evidence>
<dbReference type="RefSeq" id="WP_003352869.1">
    <property type="nucleotide sequence ID" value="NZ_JH414742.1"/>
</dbReference>
<dbReference type="InterPro" id="IPR050861">
    <property type="entry name" value="Dihydroxyacetone_Kinase"/>
</dbReference>
<evidence type="ECO:0000256" key="1">
    <source>
        <dbReference type="ARBA" id="ARBA00001113"/>
    </source>
</evidence>
<evidence type="ECO:0000256" key="8">
    <source>
        <dbReference type="ARBA" id="ARBA00055771"/>
    </source>
</evidence>
<dbReference type="PROSITE" id="PS51480">
    <property type="entry name" value="DHAL"/>
    <property type="match status" value="1"/>
</dbReference>
<dbReference type="PANTHER" id="PTHR28629">
    <property type="entry name" value="TRIOKINASE/FMN CYCLASE"/>
    <property type="match status" value="1"/>
</dbReference>
<dbReference type="HOGENOM" id="CLU_066424_5_0_9"/>
<dbReference type="Proteomes" id="UP000011747">
    <property type="component" value="Unassembled WGS sequence"/>
</dbReference>
<dbReference type="Gene3D" id="1.25.40.340">
    <property type="match status" value="1"/>
</dbReference>
<dbReference type="InterPro" id="IPR012737">
    <property type="entry name" value="DhaK_L_YcgS"/>
</dbReference>
<evidence type="ECO:0000256" key="5">
    <source>
        <dbReference type="ARBA" id="ARBA00022777"/>
    </source>
</evidence>
<dbReference type="PATRIC" id="fig|665952.3.peg.594"/>
<keyword evidence="11" id="KW-1185">Reference proteome</keyword>
<dbReference type="AlphaFoldDB" id="G9QI21"/>
<dbReference type="SUPFAM" id="SSF101473">
    <property type="entry name" value="DhaL-like"/>
    <property type="match status" value="1"/>
</dbReference>
<comment type="caution">
    <text evidence="10">The sequence shown here is derived from an EMBL/GenBank/DDBJ whole genome shotgun (WGS) entry which is preliminary data.</text>
</comment>
<dbReference type="EMBL" id="ACWF01000027">
    <property type="protein sequence ID" value="EHL79182.1"/>
    <property type="molecule type" value="Genomic_DNA"/>
</dbReference>
<comment type="function">
    <text evidence="8">ADP-binding subunit of the dihydroxyacetone kinase, which is responsible for the phosphoenolpyruvate (PEP)-dependent phosphorylation of dihydroxyacetone. DhaL-ADP is converted to DhaL-ATP via a phosphoryl group transfer from DhaM and transmits it to dihydroxyacetone binds to DhaK.</text>
</comment>
<comment type="catalytic activity">
    <reaction evidence="1">
        <text>dihydroxyacetone + phosphoenolpyruvate = dihydroxyacetone phosphate + pyruvate</text>
        <dbReference type="Rhea" id="RHEA:18381"/>
        <dbReference type="ChEBI" id="CHEBI:15361"/>
        <dbReference type="ChEBI" id="CHEBI:16016"/>
        <dbReference type="ChEBI" id="CHEBI:57642"/>
        <dbReference type="ChEBI" id="CHEBI:58702"/>
        <dbReference type="EC" id="2.7.1.121"/>
    </reaction>
</comment>
<comment type="pathway">
    <text evidence="2">Polyol metabolism; glycerol degradation.</text>
</comment>
<evidence type="ECO:0000256" key="3">
    <source>
        <dbReference type="ARBA" id="ARBA00012095"/>
    </source>
</evidence>
<dbReference type="InterPro" id="IPR004007">
    <property type="entry name" value="DhaL_dom"/>
</dbReference>
<keyword evidence="5 10" id="KW-0418">Kinase</keyword>
<keyword evidence="4" id="KW-0808">Transferase</keyword>
<dbReference type="FunFam" id="1.25.40.340:FF:000002">
    <property type="entry name" value="Dihydroxyacetone kinase, L subunit"/>
    <property type="match status" value="1"/>
</dbReference>
<dbReference type="Pfam" id="PF02734">
    <property type="entry name" value="Dak2"/>
    <property type="match status" value="1"/>
</dbReference>
<organism evidence="10 11">
    <name type="scientific">Bacillus smithii 7_3_47FAA</name>
    <dbReference type="NCBI Taxonomy" id="665952"/>
    <lineage>
        <taxon>Bacteria</taxon>
        <taxon>Bacillati</taxon>
        <taxon>Bacillota</taxon>
        <taxon>Bacilli</taxon>
        <taxon>Bacillales</taxon>
        <taxon>Bacillaceae</taxon>
        <taxon>Bacillus</taxon>
    </lineage>
</organism>
<comment type="subunit">
    <text evidence="7">Homodimer. The dihydroxyacetone kinase complex is composed of a homodimer of DhaM, a homodimer of DhaK and the subunit DhaL.</text>
</comment>
<dbReference type="InterPro" id="IPR036117">
    <property type="entry name" value="DhaL_dom_sf"/>
</dbReference>
<gene>
    <name evidence="10" type="ORF">HMPREF1015_01385</name>
</gene>
<dbReference type="GO" id="GO:0019563">
    <property type="term" value="P:glycerol catabolic process"/>
    <property type="evidence" value="ECO:0007669"/>
    <property type="project" value="TreeGrafter"/>
</dbReference>
<protein>
    <recommendedName>
        <fullName evidence="3">phosphoenolpyruvate--glycerone phosphotransferase</fullName>
        <ecNumber evidence="3">2.7.1.121</ecNumber>
    </recommendedName>
</protein>
<sequence length="196" mass="21076">MLTTENTVKWLILFAGKVNEKKVYLSELDSAIGDGDHGTNMARGTKDMEEKLKEEEYATVQDVFKKASMSLLSKIGGASGPLYGSALMAMAKQAGKDEKDIAAILKAGLEGIQKRGKAVPGEKTMVDVWVPVIEALESGNLTKETIQEAVNQTKDMKATKGRASYLGERSIGHLDPGAVSSGYFFEAMLEGGILNE</sequence>
<reference evidence="10 11" key="1">
    <citation type="submission" date="2011-09" db="EMBL/GenBank/DDBJ databases">
        <title>The Genome Sequence of Bacillus smithii 7_3_47FAA.</title>
        <authorList>
            <consortium name="The Broad Institute Genome Sequencing Platform"/>
            <person name="Earl A."/>
            <person name="Ward D."/>
            <person name="Feldgarden M."/>
            <person name="Gevers D."/>
            <person name="Daigneault M."/>
            <person name="Strauss J."/>
            <person name="Allen-Vercoe E."/>
            <person name="Young S.K."/>
            <person name="Zeng Q."/>
            <person name="Gargeya S."/>
            <person name="Fitzgerald M."/>
            <person name="Haas B."/>
            <person name="Abouelleil A."/>
            <person name="Alvarado L."/>
            <person name="Arachchi H.M."/>
            <person name="Berlin A."/>
            <person name="Brown A."/>
            <person name="Chapman S.B."/>
            <person name="Chen Z."/>
            <person name="Dunbar C."/>
            <person name="Freedman E."/>
            <person name="Gearin G."/>
            <person name="Goldberg J."/>
            <person name="Griggs A."/>
            <person name="Gujja S."/>
            <person name="Heiman D."/>
            <person name="Howarth C."/>
            <person name="Larson L."/>
            <person name="Lui A."/>
            <person name="MacDonald P.J.P."/>
            <person name="Montmayeur A."/>
            <person name="Murphy C."/>
            <person name="Neiman D."/>
            <person name="Pearson M."/>
            <person name="Priest M."/>
            <person name="Roberts A."/>
            <person name="Saif S."/>
            <person name="Shea T."/>
            <person name="Shenoy N."/>
            <person name="Sisk P."/>
            <person name="Stolte C."/>
            <person name="Sykes S."/>
            <person name="Wortman J."/>
            <person name="Nusbaum C."/>
            <person name="Birren B."/>
        </authorList>
    </citation>
    <scope>NUCLEOTIDE SEQUENCE [LARGE SCALE GENOMIC DNA]</scope>
    <source>
        <strain evidence="10 11">7_3_47FAA</strain>
    </source>
</reference>
<evidence type="ECO:0000313" key="11">
    <source>
        <dbReference type="Proteomes" id="UP000011747"/>
    </source>
</evidence>
<dbReference type="GO" id="GO:0004371">
    <property type="term" value="F:glycerone kinase activity"/>
    <property type="evidence" value="ECO:0007669"/>
    <property type="project" value="InterPro"/>
</dbReference>
<evidence type="ECO:0000256" key="6">
    <source>
        <dbReference type="ARBA" id="ARBA00022798"/>
    </source>
</evidence>
<dbReference type="GO" id="GO:0047324">
    <property type="term" value="F:phosphoenolpyruvate-glycerone phosphotransferase activity"/>
    <property type="evidence" value="ECO:0007669"/>
    <property type="project" value="UniProtKB-EC"/>
</dbReference>
<feature type="domain" description="DhaL" evidence="9">
    <location>
        <begin position="5"/>
        <end position="190"/>
    </location>
</feature>
<accession>G9QI21</accession>
<keyword evidence="6" id="KW-0319">Glycerol metabolism</keyword>
<name>G9QI21_9BACI</name>
<dbReference type="GO" id="GO:0005829">
    <property type="term" value="C:cytosol"/>
    <property type="evidence" value="ECO:0007669"/>
    <property type="project" value="TreeGrafter"/>
</dbReference>